<dbReference type="Gene3D" id="2.60.120.620">
    <property type="entry name" value="q2cbj1_9rhob like domain"/>
    <property type="match status" value="1"/>
</dbReference>
<reference evidence="1 2" key="1">
    <citation type="submission" date="2019-02" db="EMBL/GenBank/DDBJ databases">
        <title>Genome sequencing of the rare red list fungi Hericium alpestre (H. flagellum).</title>
        <authorList>
            <person name="Buettner E."/>
            <person name="Kellner H."/>
        </authorList>
    </citation>
    <scope>NUCLEOTIDE SEQUENCE [LARGE SCALE GENOMIC DNA]</scope>
    <source>
        <strain evidence="1 2">DSM 108284</strain>
    </source>
</reference>
<gene>
    <name evidence="1" type="ORF">EWM64_g9785</name>
</gene>
<dbReference type="AlphaFoldDB" id="A0A4Y9ZJL3"/>
<feature type="non-terminal residue" evidence="1">
    <location>
        <position position="1"/>
    </location>
</feature>
<evidence type="ECO:0000313" key="2">
    <source>
        <dbReference type="Proteomes" id="UP000298061"/>
    </source>
</evidence>
<dbReference type="InterPro" id="IPR008775">
    <property type="entry name" value="Phytyl_CoA_dOase-like"/>
</dbReference>
<proteinExistence type="predicted"/>
<sequence>IVRQCRLTRISLREATVYQDVPRGHLKTRDHLRHARDAVYKSPSSTTYDASQDPARPPLLAHPMAITEYKYLTAEQRAHFLQHGWVRIEHGVPPENVARFLENVWVRLGYDPDDKSTWQKEKIHMPRHREVPTPEFMPKAWGAICELLGGEDRIDRTLFESCGDSLIVNLGKDEYRDLDIHPKDLGNWHIDGDWFTHFLDSGDQALELLVLYNDIAPKAGATWIAPDGLKNIVDFLYEHREGVNEMPQDPDGSRSICSIQTCQDFVELTGKAGDVILMHPFMPHSASKNQLRIPRFITNPPVTLKEPLNLNRENPADYVRSDSSIDIFHYAADVSLESLVEQKILDTLGVSQLEEWHITGERRRFVPRTRAGKDALIREEIDRLKAHAMRTGGTVDSMHINGPVPYAVVVG</sequence>
<dbReference type="Proteomes" id="UP000298061">
    <property type="component" value="Unassembled WGS sequence"/>
</dbReference>
<dbReference type="SUPFAM" id="SSF51197">
    <property type="entry name" value="Clavaminate synthase-like"/>
    <property type="match status" value="1"/>
</dbReference>
<keyword evidence="2" id="KW-1185">Reference proteome</keyword>
<protein>
    <submittedName>
        <fullName evidence="1">Uncharacterized protein</fullName>
    </submittedName>
</protein>
<dbReference type="EMBL" id="SFCI01002213">
    <property type="protein sequence ID" value="TFY74227.1"/>
    <property type="molecule type" value="Genomic_DNA"/>
</dbReference>
<comment type="caution">
    <text evidence="1">The sequence shown here is derived from an EMBL/GenBank/DDBJ whole genome shotgun (WGS) entry which is preliminary data.</text>
</comment>
<dbReference type="Pfam" id="PF05721">
    <property type="entry name" value="PhyH"/>
    <property type="match status" value="1"/>
</dbReference>
<evidence type="ECO:0000313" key="1">
    <source>
        <dbReference type="EMBL" id="TFY74227.1"/>
    </source>
</evidence>
<name>A0A4Y9ZJL3_9AGAM</name>
<accession>A0A4Y9ZJL3</accession>
<dbReference type="OrthoDB" id="4664297at2759"/>
<organism evidence="1 2">
    <name type="scientific">Hericium alpestre</name>
    <dbReference type="NCBI Taxonomy" id="135208"/>
    <lineage>
        <taxon>Eukaryota</taxon>
        <taxon>Fungi</taxon>
        <taxon>Dikarya</taxon>
        <taxon>Basidiomycota</taxon>
        <taxon>Agaricomycotina</taxon>
        <taxon>Agaricomycetes</taxon>
        <taxon>Russulales</taxon>
        <taxon>Hericiaceae</taxon>
        <taxon>Hericium</taxon>
    </lineage>
</organism>